<evidence type="ECO:0000259" key="4">
    <source>
        <dbReference type="Pfam" id="PF02668"/>
    </source>
</evidence>
<sequence length="402" mass="45365">MAPSLLDTQPVAPHQLSSPSSQKPIDRKVFPDGIKTSGQHPPLYDQLRPYSDFPKEITGETVWKAEDYINNPERWVHVFNEEEIAELSAVADKFIADKIPLTGISQDTFRLSKLSTLLASIRTETLNGKGFILFKGFPVEKWGNHKSAVAYMGLGTYLGYFVSQNGRGHVLGHVKDLGEDSTQIDKVRIYRTNARQFFHADDSDIVGLLCIARALEGGESDIVSSHHVWNTLQKERPDVAETLTKPIWYFDRKGEVSVGEEPYIKTSVFYLETGPNGRVYSKWDPYYVKSLTRFSDAGVIPPLSPEQVEAAKVLEETCHRLRLHMILEIGDIQFLSNEHVLHARTEYKDHAPPAPRRHLMRLWLATPESEGGWKLPFHDSNEKKRGGIQVNDQAPVAPLDAE</sequence>
<dbReference type="SUPFAM" id="SSF51197">
    <property type="entry name" value="Clavaminate synthase-like"/>
    <property type="match status" value="1"/>
</dbReference>
<accession>A0A384JL40</accession>
<gene>
    <name evidence="5" type="ORF">BCIN_06g06240</name>
</gene>
<keyword evidence="2" id="KW-0045">Antibiotic biosynthesis</keyword>
<dbReference type="Pfam" id="PF02668">
    <property type="entry name" value="TauD"/>
    <property type="match status" value="1"/>
</dbReference>
<dbReference type="GO" id="GO:0016491">
    <property type="term" value="F:oxidoreductase activity"/>
    <property type="evidence" value="ECO:0007669"/>
    <property type="project" value="UniProtKB-KW"/>
</dbReference>
<evidence type="ECO:0000256" key="1">
    <source>
        <dbReference type="ARBA" id="ARBA00023002"/>
    </source>
</evidence>
<keyword evidence="6" id="KW-1185">Reference proteome</keyword>
<dbReference type="KEGG" id="bfu:BCIN_06g06240"/>
<protein>
    <recommendedName>
        <fullName evidence="4">TauD/TfdA-like domain-containing protein</fullName>
    </recommendedName>
</protein>
<reference evidence="5 6" key="2">
    <citation type="journal article" date="2012" name="Eukaryot. Cell">
        <title>Genome update of Botrytis cinerea strains B05.10 and T4.</title>
        <authorList>
            <person name="Staats M."/>
            <person name="van Kan J.A."/>
        </authorList>
    </citation>
    <scope>NUCLEOTIDE SEQUENCE [LARGE SCALE GENOMIC DNA]</scope>
    <source>
        <strain evidence="5 6">B05.10</strain>
    </source>
</reference>
<evidence type="ECO:0000313" key="5">
    <source>
        <dbReference type="EMBL" id="ATZ51202.1"/>
    </source>
</evidence>
<reference evidence="5 6" key="1">
    <citation type="journal article" date="2011" name="PLoS Genet.">
        <title>Genomic analysis of the necrotrophic fungal pathogens Sclerotinia sclerotiorum and Botrytis cinerea.</title>
        <authorList>
            <person name="Amselem J."/>
            <person name="Cuomo C.A."/>
            <person name="van Kan J.A."/>
            <person name="Viaud M."/>
            <person name="Benito E.P."/>
            <person name="Couloux A."/>
            <person name="Coutinho P.M."/>
            <person name="de Vries R.P."/>
            <person name="Dyer P.S."/>
            <person name="Fillinger S."/>
            <person name="Fournier E."/>
            <person name="Gout L."/>
            <person name="Hahn M."/>
            <person name="Kohn L."/>
            <person name="Lapalu N."/>
            <person name="Plummer K.M."/>
            <person name="Pradier J.M."/>
            <person name="Quevillon E."/>
            <person name="Sharon A."/>
            <person name="Simon A."/>
            <person name="ten Have A."/>
            <person name="Tudzynski B."/>
            <person name="Tudzynski P."/>
            <person name="Wincker P."/>
            <person name="Andrew M."/>
            <person name="Anthouard V."/>
            <person name="Beever R.E."/>
            <person name="Beffa R."/>
            <person name="Benoit I."/>
            <person name="Bouzid O."/>
            <person name="Brault B."/>
            <person name="Chen Z."/>
            <person name="Choquer M."/>
            <person name="Collemare J."/>
            <person name="Cotton P."/>
            <person name="Danchin E.G."/>
            <person name="Da Silva C."/>
            <person name="Gautier A."/>
            <person name="Giraud C."/>
            <person name="Giraud T."/>
            <person name="Gonzalez C."/>
            <person name="Grossetete S."/>
            <person name="Guldener U."/>
            <person name="Henrissat B."/>
            <person name="Howlett B.J."/>
            <person name="Kodira C."/>
            <person name="Kretschmer M."/>
            <person name="Lappartient A."/>
            <person name="Leroch M."/>
            <person name="Levis C."/>
            <person name="Mauceli E."/>
            <person name="Neuveglise C."/>
            <person name="Oeser B."/>
            <person name="Pearson M."/>
            <person name="Poulain J."/>
            <person name="Poussereau N."/>
            <person name="Quesneville H."/>
            <person name="Rascle C."/>
            <person name="Schumacher J."/>
            <person name="Segurens B."/>
            <person name="Sexton A."/>
            <person name="Silva E."/>
            <person name="Sirven C."/>
            <person name="Soanes D.M."/>
            <person name="Talbot N.J."/>
            <person name="Templeton M."/>
            <person name="Yandava C."/>
            <person name="Yarden O."/>
            <person name="Zeng Q."/>
            <person name="Rollins J.A."/>
            <person name="Lebrun M.H."/>
            <person name="Dickman M."/>
        </authorList>
    </citation>
    <scope>NUCLEOTIDE SEQUENCE [LARGE SCALE GENOMIC DNA]</scope>
    <source>
        <strain evidence="5 6">B05.10</strain>
    </source>
</reference>
<dbReference type="InterPro" id="IPR003819">
    <property type="entry name" value="TauD/TfdA-like"/>
</dbReference>
<evidence type="ECO:0000313" key="6">
    <source>
        <dbReference type="Proteomes" id="UP000001798"/>
    </source>
</evidence>
<dbReference type="Proteomes" id="UP000001798">
    <property type="component" value="Chromosome 6"/>
</dbReference>
<feature type="domain" description="TauD/TfdA-like" evidence="4">
    <location>
        <begin position="100"/>
        <end position="363"/>
    </location>
</feature>
<dbReference type="AlphaFoldDB" id="A0A384JL40"/>
<dbReference type="InterPro" id="IPR050411">
    <property type="entry name" value="AlphaKG_dependent_hydroxylases"/>
</dbReference>
<keyword evidence="1" id="KW-0560">Oxidoreductase</keyword>
<feature type="compositionally biased region" description="Basic and acidic residues" evidence="3">
    <location>
        <begin position="376"/>
        <end position="385"/>
    </location>
</feature>
<dbReference type="GO" id="GO:0017000">
    <property type="term" value="P:antibiotic biosynthetic process"/>
    <property type="evidence" value="ECO:0007669"/>
    <property type="project" value="UniProtKB-KW"/>
</dbReference>
<dbReference type="InterPro" id="IPR042098">
    <property type="entry name" value="TauD-like_sf"/>
</dbReference>
<dbReference type="PANTHER" id="PTHR10696:SF56">
    <property type="entry name" value="TAUD_TFDA-LIKE DOMAIN-CONTAINING PROTEIN"/>
    <property type="match status" value="1"/>
</dbReference>
<reference evidence="5 6" key="3">
    <citation type="journal article" date="2017" name="Mol. Plant Pathol.">
        <title>A gapless genome sequence of the fungus Botrytis cinerea.</title>
        <authorList>
            <person name="Van Kan J.A."/>
            <person name="Stassen J.H."/>
            <person name="Mosbach A."/>
            <person name="Van Der Lee T.A."/>
            <person name="Faino L."/>
            <person name="Farmer A.D."/>
            <person name="Papasotiriou D.G."/>
            <person name="Zhou S."/>
            <person name="Seidl M.F."/>
            <person name="Cottam E."/>
            <person name="Edel D."/>
            <person name="Hahn M."/>
            <person name="Schwartz D.C."/>
            <person name="Dietrich R.A."/>
            <person name="Widdison S."/>
            <person name="Scalliet G."/>
        </authorList>
    </citation>
    <scope>NUCLEOTIDE SEQUENCE [LARGE SCALE GENOMIC DNA]</scope>
    <source>
        <strain evidence="5 6">B05.10</strain>
    </source>
</reference>
<dbReference type="RefSeq" id="XP_001549239.1">
    <property type="nucleotide sequence ID" value="XM_001549189.2"/>
</dbReference>
<evidence type="ECO:0000256" key="3">
    <source>
        <dbReference type="SAM" id="MobiDB-lite"/>
    </source>
</evidence>
<feature type="region of interest" description="Disordered" evidence="3">
    <location>
        <begin position="1"/>
        <end position="42"/>
    </location>
</feature>
<dbReference type="VEuPathDB" id="FungiDB:Bcin06g06240"/>
<dbReference type="OMA" id="GWKLPFW"/>
<dbReference type="OrthoDB" id="272271at2759"/>
<name>A0A384JL40_BOTFB</name>
<dbReference type="EMBL" id="CP009810">
    <property type="protein sequence ID" value="ATZ51202.1"/>
    <property type="molecule type" value="Genomic_DNA"/>
</dbReference>
<dbReference type="Gene3D" id="3.60.130.10">
    <property type="entry name" value="Clavaminate synthase-like"/>
    <property type="match status" value="1"/>
</dbReference>
<dbReference type="FunFam" id="3.60.130.10:FF:000009">
    <property type="entry name" value="Putative Taurine catabolism dioxygenase TauD"/>
    <property type="match status" value="1"/>
</dbReference>
<feature type="region of interest" description="Disordered" evidence="3">
    <location>
        <begin position="374"/>
        <end position="402"/>
    </location>
</feature>
<dbReference type="GeneID" id="5429725"/>
<proteinExistence type="predicted"/>
<organism evidence="5 6">
    <name type="scientific">Botryotinia fuckeliana (strain B05.10)</name>
    <name type="common">Noble rot fungus</name>
    <name type="synonym">Botrytis cinerea</name>
    <dbReference type="NCBI Taxonomy" id="332648"/>
    <lineage>
        <taxon>Eukaryota</taxon>
        <taxon>Fungi</taxon>
        <taxon>Dikarya</taxon>
        <taxon>Ascomycota</taxon>
        <taxon>Pezizomycotina</taxon>
        <taxon>Leotiomycetes</taxon>
        <taxon>Helotiales</taxon>
        <taxon>Sclerotiniaceae</taxon>
        <taxon>Botrytis</taxon>
    </lineage>
</organism>
<evidence type="ECO:0000256" key="2">
    <source>
        <dbReference type="ARBA" id="ARBA00023194"/>
    </source>
</evidence>
<dbReference type="PANTHER" id="PTHR10696">
    <property type="entry name" value="GAMMA-BUTYROBETAINE HYDROXYLASE-RELATED"/>
    <property type="match status" value="1"/>
</dbReference>